<reference evidence="1" key="1">
    <citation type="submission" date="2023-10" db="EMBL/GenBank/DDBJ databases">
        <authorList>
            <person name="Noh H."/>
        </authorList>
    </citation>
    <scope>NUCLEOTIDE SEQUENCE</scope>
    <source>
        <strain evidence="1">DUCC4014</strain>
    </source>
</reference>
<gene>
    <name evidence="1" type="ORF">LOC62_06G007862</name>
</gene>
<dbReference type="GeneID" id="87811033"/>
<dbReference type="RefSeq" id="XP_062630368.1">
    <property type="nucleotide sequence ID" value="XM_062774384.1"/>
</dbReference>
<organism evidence="1 2">
    <name type="scientific">Vanrija pseudolonga</name>
    <dbReference type="NCBI Taxonomy" id="143232"/>
    <lineage>
        <taxon>Eukaryota</taxon>
        <taxon>Fungi</taxon>
        <taxon>Dikarya</taxon>
        <taxon>Basidiomycota</taxon>
        <taxon>Agaricomycotina</taxon>
        <taxon>Tremellomycetes</taxon>
        <taxon>Trichosporonales</taxon>
        <taxon>Trichosporonaceae</taxon>
        <taxon>Vanrija</taxon>
    </lineage>
</organism>
<dbReference type="Proteomes" id="UP000827549">
    <property type="component" value="Chromosome 6"/>
</dbReference>
<keyword evidence="2" id="KW-1185">Reference proteome</keyword>
<evidence type="ECO:0000313" key="1">
    <source>
        <dbReference type="EMBL" id="WOO84342.1"/>
    </source>
</evidence>
<sequence length="119" mass="13561">MCPTNGKPEIIVESNVRDCDKLGVIAICRFTYRILSTKMERHLDGACQNGSSSSGKCAQFYFKANPTYHETLGTLHINIVCSQPLTASEVHWIRWTADKWCNTPVKIYTYPEIPKEQYT</sequence>
<accession>A0AAF1BKU1</accession>
<name>A0AAF1BKU1_9TREE</name>
<dbReference type="AlphaFoldDB" id="A0AAF1BKU1"/>
<proteinExistence type="predicted"/>
<evidence type="ECO:0000313" key="2">
    <source>
        <dbReference type="Proteomes" id="UP000827549"/>
    </source>
</evidence>
<dbReference type="EMBL" id="CP086719">
    <property type="protein sequence ID" value="WOO84342.1"/>
    <property type="molecule type" value="Genomic_DNA"/>
</dbReference>
<protein>
    <submittedName>
        <fullName evidence="1">Uncharacterized protein</fullName>
    </submittedName>
</protein>